<feature type="region of interest" description="Disordered" evidence="6">
    <location>
        <begin position="1"/>
        <end position="33"/>
    </location>
</feature>
<evidence type="ECO:0000256" key="4">
    <source>
        <dbReference type="ARBA" id="ARBA00022884"/>
    </source>
</evidence>
<dbReference type="AlphaFoldDB" id="A0A9P5Q9B1"/>
<dbReference type="InterPro" id="IPR000999">
    <property type="entry name" value="RNase_III_dom"/>
</dbReference>
<feature type="compositionally biased region" description="Low complexity" evidence="6">
    <location>
        <begin position="18"/>
        <end position="29"/>
    </location>
</feature>
<dbReference type="EMBL" id="JADNRY010000007">
    <property type="protein sequence ID" value="KAF9076105.1"/>
    <property type="molecule type" value="Genomic_DNA"/>
</dbReference>
<keyword evidence="10" id="KW-1185">Reference proteome</keyword>
<evidence type="ECO:0000259" key="7">
    <source>
        <dbReference type="PROSITE" id="PS50137"/>
    </source>
</evidence>
<feature type="region of interest" description="Disordered" evidence="6">
    <location>
        <begin position="162"/>
        <end position="201"/>
    </location>
</feature>
<dbReference type="Pfam" id="PF00035">
    <property type="entry name" value="dsrm"/>
    <property type="match status" value="1"/>
</dbReference>
<feature type="compositionally biased region" description="Low complexity" evidence="6">
    <location>
        <begin position="166"/>
        <end position="177"/>
    </location>
</feature>
<dbReference type="InterPro" id="IPR014720">
    <property type="entry name" value="dsRBD_dom"/>
</dbReference>
<dbReference type="SMART" id="SM00358">
    <property type="entry name" value="DSRM"/>
    <property type="match status" value="1"/>
</dbReference>
<organism evidence="9 10">
    <name type="scientific">Rhodocollybia butyracea</name>
    <dbReference type="NCBI Taxonomy" id="206335"/>
    <lineage>
        <taxon>Eukaryota</taxon>
        <taxon>Fungi</taxon>
        <taxon>Dikarya</taxon>
        <taxon>Basidiomycota</taxon>
        <taxon>Agaricomycotina</taxon>
        <taxon>Agaricomycetes</taxon>
        <taxon>Agaricomycetidae</taxon>
        <taxon>Agaricales</taxon>
        <taxon>Marasmiineae</taxon>
        <taxon>Omphalotaceae</taxon>
        <taxon>Rhodocollybia</taxon>
    </lineage>
</organism>
<dbReference type="SMART" id="SM00535">
    <property type="entry name" value="RIBOc"/>
    <property type="match status" value="1"/>
</dbReference>
<dbReference type="SUPFAM" id="SSF69065">
    <property type="entry name" value="RNase III domain-like"/>
    <property type="match status" value="1"/>
</dbReference>
<feature type="domain" description="DRBM" evidence="7">
    <location>
        <begin position="255"/>
        <end position="326"/>
    </location>
</feature>
<dbReference type="Pfam" id="PF14622">
    <property type="entry name" value="Ribonucleas_3_3"/>
    <property type="match status" value="1"/>
</dbReference>
<keyword evidence="3" id="KW-0378">Hydrolase</keyword>
<name>A0A9P5Q9B1_9AGAR</name>
<evidence type="ECO:0000256" key="3">
    <source>
        <dbReference type="ARBA" id="ARBA00022801"/>
    </source>
</evidence>
<evidence type="ECO:0000256" key="5">
    <source>
        <dbReference type="PROSITE-ProRule" id="PRU00266"/>
    </source>
</evidence>
<dbReference type="GO" id="GO:0010468">
    <property type="term" value="P:regulation of gene expression"/>
    <property type="evidence" value="ECO:0007669"/>
    <property type="project" value="TreeGrafter"/>
</dbReference>
<gene>
    <name evidence="9" type="ORF">BDP27DRAFT_1313907</name>
</gene>
<keyword evidence="1" id="KW-0540">Nuclease</keyword>
<dbReference type="GO" id="GO:0005634">
    <property type="term" value="C:nucleus"/>
    <property type="evidence" value="ECO:0007669"/>
    <property type="project" value="TreeGrafter"/>
</dbReference>
<dbReference type="PANTHER" id="PTHR11207">
    <property type="entry name" value="RIBONUCLEASE III"/>
    <property type="match status" value="1"/>
</dbReference>
<keyword evidence="4 5" id="KW-0694">RNA-binding</keyword>
<keyword evidence="2" id="KW-0255">Endonuclease</keyword>
<dbReference type="PANTHER" id="PTHR11207:SF0">
    <property type="entry name" value="RIBONUCLEASE 3"/>
    <property type="match status" value="1"/>
</dbReference>
<sequence length="327" mass="36115">MASPSTNSMTLKRTWSRTTQGTSSQSTSLPPLPQLNGQILLQVLTHRSLRRFDQLSEDFDNERLSELGENALAIAISIALFHRRPVLSGKEMLEQRRAILSQENLDGWVTMYGLRERVRCMPDLVPSLRSPEETRLLFCAYVGAVYIEGGMEPVQTWLDGLINNDTPTQSQPTTATTKLGPSSPTNPPPYINTSNQLPPQKRAKSDIPVFFAAQPFSSSAPKPMPHFIPPTVYSANMSQYPAMTSNFSNPITPAQPKLAFLPLFNQTATQRRVTVEYPAVFSGPSHAGSWTVTCQVNGIAKGMATGKSKQIAKEDAARQAWYNMGWS</sequence>
<protein>
    <submittedName>
        <fullName evidence="9">Uncharacterized protein</fullName>
    </submittedName>
</protein>
<evidence type="ECO:0000256" key="2">
    <source>
        <dbReference type="ARBA" id="ARBA00022759"/>
    </source>
</evidence>
<proteinExistence type="predicted"/>
<feature type="domain" description="RNase III" evidence="8">
    <location>
        <begin position="38"/>
        <end position="150"/>
    </location>
</feature>
<dbReference type="CDD" id="cd00593">
    <property type="entry name" value="RIBOc"/>
    <property type="match status" value="1"/>
</dbReference>
<dbReference type="OrthoDB" id="2392202at2759"/>
<dbReference type="Gene3D" id="1.10.1520.10">
    <property type="entry name" value="Ribonuclease III domain"/>
    <property type="match status" value="1"/>
</dbReference>
<dbReference type="Proteomes" id="UP000772434">
    <property type="component" value="Unassembled WGS sequence"/>
</dbReference>
<dbReference type="PROSITE" id="PS50142">
    <property type="entry name" value="RNASE_3_2"/>
    <property type="match status" value="1"/>
</dbReference>
<evidence type="ECO:0000256" key="1">
    <source>
        <dbReference type="ARBA" id="ARBA00022722"/>
    </source>
</evidence>
<dbReference type="InterPro" id="IPR036389">
    <property type="entry name" value="RNase_III_sf"/>
</dbReference>
<evidence type="ECO:0000256" key="6">
    <source>
        <dbReference type="SAM" id="MobiDB-lite"/>
    </source>
</evidence>
<dbReference type="SUPFAM" id="SSF54768">
    <property type="entry name" value="dsRNA-binding domain-like"/>
    <property type="match status" value="1"/>
</dbReference>
<accession>A0A9P5Q9B1</accession>
<dbReference type="Gene3D" id="3.30.160.20">
    <property type="match status" value="1"/>
</dbReference>
<feature type="compositionally biased region" description="Polar residues" evidence="6">
    <location>
        <begin position="1"/>
        <end position="17"/>
    </location>
</feature>
<evidence type="ECO:0000313" key="10">
    <source>
        <dbReference type="Proteomes" id="UP000772434"/>
    </source>
</evidence>
<dbReference type="PROSITE" id="PS50137">
    <property type="entry name" value="DS_RBD"/>
    <property type="match status" value="1"/>
</dbReference>
<comment type="caution">
    <text evidence="9">The sequence shown here is derived from an EMBL/GenBank/DDBJ whole genome shotgun (WGS) entry which is preliminary data.</text>
</comment>
<reference evidence="9" key="1">
    <citation type="submission" date="2020-11" db="EMBL/GenBank/DDBJ databases">
        <authorList>
            <consortium name="DOE Joint Genome Institute"/>
            <person name="Ahrendt S."/>
            <person name="Riley R."/>
            <person name="Andreopoulos W."/>
            <person name="Labutti K."/>
            <person name="Pangilinan J."/>
            <person name="Ruiz-Duenas F.J."/>
            <person name="Barrasa J.M."/>
            <person name="Sanchez-Garcia M."/>
            <person name="Camarero S."/>
            <person name="Miyauchi S."/>
            <person name="Serrano A."/>
            <person name="Linde D."/>
            <person name="Babiker R."/>
            <person name="Drula E."/>
            <person name="Ayuso-Fernandez I."/>
            <person name="Pacheco R."/>
            <person name="Padilla G."/>
            <person name="Ferreira P."/>
            <person name="Barriuso J."/>
            <person name="Kellner H."/>
            <person name="Castanera R."/>
            <person name="Alfaro M."/>
            <person name="Ramirez L."/>
            <person name="Pisabarro A.G."/>
            <person name="Kuo A."/>
            <person name="Tritt A."/>
            <person name="Lipzen A."/>
            <person name="He G."/>
            <person name="Yan M."/>
            <person name="Ng V."/>
            <person name="Cullen D."/>
            <person name="Martin F."/>
            <person name="Rosso M.-N."/>
            <person name="Henrissat B."/>
            <person name="Hibbett D."/>
            <person name="Martinez A.T."/>
            <person name="Grigoriev I.V."/>
        </authorList>
    </citation>
    <scope>NUCLEOTIDE SEQUENCE</scope>
    <source>
        <strain evidence="9">AH 40177</strain>
    </source>
</reference>
<dbReference type="GO" id="GO:0006396">
    <property type="term" value="P:RNA processing"/>
    <property type="evidence" value="ECO:0007669"/>
    <property type="project" value="InterPro"/>
</dbReference>
<evidence type="ECO:0000313" key="9">
    <source>
        <dbReference type="EMBL" id="KAF9076105.1"/>
    </source>
</evidence>
<evidence type="ECO:0000259" key="8">
    <source>
        <dbReference type="PROSITE" id="PS50142"/>
    </source>
</evidence>
<dbReference type="GO" id="GO:0003725">
    <property type="term" value="F:double-stranded RNA binding"/>
    <property type="evidence" value="ECO:0007669"/>
    <property type="project" value="TreeGrafter"/>
</dbReference>
<dbReference type="GO" id="GO:0004525">
    <property type="term" value="F:ribonuclease III activity"/>
    <property type="evidence" value="ECO:0007669"/>
    <property type="project" value="InterPro"/>
</dbReference>